<protein>
    <submittedName>
        <fullName evidence="2">Uncharacterized protein</fullName>
    </submittedName>
</protein>
<dbReference type="AlphaFoldDB" id="A0A915JZA2"/>
<reference evidence="2" key="1">
    <citation type="submission" date="2022-11" db="UniProtKB">
        <authorList>
            <consortium name="WormBaseParasite"/>
        </authorList>
    </citation>
    <scope>IDENTIFICATION</scope>
</reference>
<sequence length="103" mass="11806">MVTLAREEDQNYTIATYLDPRYKDNVFNKVSTLQKVNSAIMEWASDTNDNPVITQLSTVEKKLLNNNEPTATVENDFSSFLNELICTNEEEFIANSEQKPIQK</sequence>
<dbReference type="WBParaSite" id="nRc.2.0.1.t31305-RA">
    <property type="protein sequence ID" value="nRc.2.0.1.t31305-RA"/>
    <property type="gene ID" value="nRc.2.0.1.g31305"/>
</dbReference>
<accession>A0A915JZA2</accession>
<evidence type="ECO:0000313" key="2">
    <source>
        <dbReference type="WBParaSite" id="nRc.2.0.1.t31305-RA"/>
    </source>
</evidence>
<keyword evidence="1" id="KW-1185">Reference proteome</keyword>
<organism evidence="1 2">
    <name type="scientific">Romanomermis culicivorax</name>
    <name type="common">Nematode worm</name>
    <dbReference type="NCBI Taxonomy" id="13658"/>
    <lineage>
        <taxon>Eukaryota</taxon>
        <taxon>Metazoa</taxon>
        <taxon>Ecdysozoa</taxon>
        <taxon>Nematoda</taxon>
        <taxon>Enoplea</taxon>
        <taxon>Dorylaimia</taxon>
        <taxon>Mermithida</taxon>
        <taxon>Mermithoidea</taxon>
        <taxon>Mermithidae</taxon>
        <taxon>Romanomermis</taxon>
    </lineage>
</organism>
<proteinExistence type="predicted"/>
<name>A0A915JZA2_ROMCU</name>
<evidence type="ECO:0000313" key="1">
    <source>
        <dbReference type="Proteomes" id="UP000887565"/>
    </source>
</evidence>
<dbReference type="Proteomes" id="UP000887565">
    <property type="component" value="Unplaced"/>
</dbReference>